<accession>A0ABC9XC36</accession>
<dbReference type="EMBL" id="BAAFJT010000012">
    <property type="protein sequence ID" value="GAB0195121.1"/>
    <property type="molecule type" value="Genomic_DNA"/>
</dbReference>
<comment type="caution">
    <text evidence="2">The sequence shown here is derived from an EMBL/GenBank/DDBJ whole genome shotgun (WGS) entry which is preliminary data.</text>
</comment>
<proteinExistence type="predicted"/>
<dbReference type="InterPro" id="IPR000477">
    <property type="entry name" value="RT_dom"/>
</dbReference>
<protein>
    <submittedName>
        <fullName evidence="2">Mitochondrial enolase superfamily member 1</fullName>
    </submittedName>
</protein>
<sequence length="430" mass="48671">MGPDDLHPRVLRELADEVARPLAIIFEKSWQSGKVPTDWKRENITPIFKKGKKEDPGNYRPVSLTSVPGKIMEQTLLETMLRHMENKEVIGDSQHSFTKGKSCLTNLVTFYDGVTASVDKGRATDVIYLDLCKAFDTVPHDILVSKLERHGFDGWTTRWIRNWLDGRTQRVVVNGSMSKWRTVTSDVPQGSVLGPALFNIFVGDMDSGIECTLSKFADDTKLCGVVDTLEGRDAIQRDFDRLESWAHVNRMKFNKAKCKVMRMGQRNPKHDYRLDEEWIESSPEEKDLGVLIDEKLNLSRQCALAAQKAGHVLGCIKVSVTRSRDGILPFCSALVGPHLEYCIQLWGPQYRRDIELLERVQRRATKLIRGMEHLSYEDRLRELGLFSLEKRQLRGDLIVAFQHLKGPTGKMVRDCLSGSVVTGQGGMGLS</sequence>
<dbReference type="Pfam" id="PF00078">
    <property type="entry name" value="RVT_1"/>
    <property type="match status" value="1"/>
</dbReference>
<evidence type="ECO:0000313" key="2">
    <source>
        <dbReference type="EMBL" id="GAB0195121.1"/>
    </source>
</evidence>
<gene>
    <name evidence="2" type="ORF">GRJ2_001977400</name>
</gene>
<reference evidence="2 3" key="1">
    <citation type="submission" date="2024-06" db="EMBL/GenBank/DDBJ databases">
        <title>The draft genome of Grus japonensis, version 3.</title>
        <authorList>
            <person name="Nabeshima K."/>
            <person name="Suzuki S."/>
            <person name="Onuma M."/>
        </authorList>
    </citation>
    <scope>NUCLEOTIDE SEQUENCE [LARGE SCALE GENOMIC DNA]</scope>
    <source>
        <strain evidence="2 3">451A</strain>
    </source>
</reference>
<dbReference type="PROSITE" id="PS50878">
    <property type="entry name" value="RT_POL"/>
    <property type="match status" value="1"/>
</dbReference>
<dbReference type="SUPFAM" id="SSF56672">
    <property type="entry name" value="DNA/RNA polymerases"/>
    <property type="match status" value="1"/>
</dbReference>
<dbReference type="PANTHER" id="PTHR33332">
    <property type="entry name" value="REVERSE TRANSCRIPTASE DOMAIN-CONTAINING PROTEIN"/>
    <property type="match status" value="1"/>
</dbReference>
<dbReference type="InterPro" id="IPR043502">
    <property type="entry name" value="DNA/RNA_pol_sf"/>
</dbReference>
<feature type="domain" description="Reverse transcriptase" evidence="1">
    <location>
        <begin position="28"/>
        <end position="292"/>
    </location>
</feature>
<name>A0ABC9XC36_GRUJA</name>
<dbReference type="CDD" id="cd01650">
    <property type="entry name" value="RT_nLTR_like"/>
    <property type="match status" value="1"/>
</dbReference>
<evidence type="ECO:0000313" key="3">
    <source>
        <dbReference type="Proteomes" id="UP001623348"/>
    </source>
</evidence>
<dbReference type="Proteomes" id="UP001623348">
    <property type="component" value="Unassembled WGS sequence"/>
</dbReference>
<dbReference type="AlphaFoldDB" id="A0ABC9XC36"/>
<evidence type="ECO:0000259" key="1">
    <source>
        <dbReference type="PROSITE" id="PS50878"/>
    </source>
</evidence>
<keyword evidence="3" id="KW-1185">Reference proteome</keyword>
<organism evidence="2 3">
    <name type="scientific">Grus japonensis</name>
    <name type="common">Japanese crane</name>
    <name type="synonym">Red-crowned crane</name>
    <dbReference type="NCBI Taxonomy" id="30415"/>
    <lineage>
        <taxon>Eukaryota</taxon>
        <taxon>Metazoa</taxon>
        <taxon>Chordata</taxon>
        <taxon>Craniata</taxon>
        <taxon>Vertebrata</taxon>
        <taxon>Euteleostomi</taxon>
        <taxon>Archelosauria</taxon>
        <taxon>Archosauria</taxon>
        <taxon>Dinosauria</taxon>
        <taxon>Saurischia</taxon>
        <taxon>Theropoda</taxon>
        <taxon>Coelurosauria</taxon>
        <taxon>Aves</taxon>
        <taxon>Neognathae</taxon>
        <taxon>Neoaves</taxon>
        <taxon>Gruiformes</taxon>
        <taxon>Gruidae</taxon>
        <taxon>Grus</taxon>
    </lineage>
</organism>